<evidence type="ECO:0000256" key="2">
    <source>
        <dbReference type="ARBA" id="ARBA00004613"/>
    </source>
</evidence>
<comment type="catalytic activity">
    <reaction evidence="10 12">
        <text>[(1-&gt;4)-alpha-D-galacturonosyl methyl ester](n) + n H2O = [(1-&gt;4)-alpha-D-galacturonosyl](n) + n methanol + n H(+)</text>
        <dbReference type="Rhea" id="RHEA:22380"/>
        <dbReference type="Rhea" id="RHEA-COMP:14570"/>
        <dbReference type="Rhea" id="RHEA-COMP:14573"/>
        <dbReference type="ChEBI" id="CHEBI:15377"/>
        <dbReference type="ChEBI" id="CHEBI:15378"/>
        <dbReference type="ChEBI" id="CHEBI:17790"/>
        <dbReference type="ChEBI" id="CHEBI:140522"/>
        <dbReference type="ChEBI" id="CHEBI:140523"/>
        <dbReference type="EC" id="3.1.1.11"/>
    </reaction>
</comment>
<evidence type="ECO:0000313" key="14">
    <source>
        <dbReference type="EMBL" id="OAE20536.1"/>
    </source>
</evidence>
<dbReference type="EC" id="3.1.1.11" evidence="5 12"/>
<keyword evidence="8 12" id="KW-0378">Hydrolase</keyword>
<dbReference type="GO" id="GO:0005576">
    <property type="term" value="C:extracellular region"/>
    <property type="evidence" value="ECO:0007669"/>
    <property type="project" value="UniProtKB-SubCell"/>
</dbReference>
<dbReference type="InterPro" id="IPR012334">
    <property type="entry name" value="Pectin_lyas_fold"/>
</dbReference>
<evidence type="ECO:0000313" key="15">
    <source>
        <dbReference type="Proteomes" id="UP000077202"/>
    </source>
</evidence>
<evidence type="ECO:0000256" key="3">
    <source>
        <dbReference type="ARBA" id="ARBA00005184"/>
    </source>
</evidence>
<evidence type="ECO:0000259" key="13">
    <source>
        <dbReference type="Pfam" id="PF01095"/>
    </source>
</evidence>
<sequence>MSTMNFKALSACCLMLLLLGDGARSLAATVINVRLDGSGDYTTVQEAVDAVPTSNKERVTIRIFSGIYLEKVYIPSNKPYITFKGYGLTTPVISWNDNATTAGSTWATSTVAIDAKNFIARRISFKNTAPPPAAGASGGQAIALRISGDKAAFYNCEFWGAQDTLCDMQGRHYFKSCFIQGSIDFIFGNGQSIYTGCHINSIAKTAGSITAQYRQSTTDVTGFSFVNCNVTGTGSVYLGRAWGSAARVVFSSSVLGSLVNSRGWNDWNNASLDSTVYFGEYNNTGPGADTSKRVSYFYNLSEDEVTSFVDLSFISANDCQDCNKNGLSLLLPVDFIVWIWCGTEKDIGLCIPADNSTESRRYEKASLDKLAYRQSGNLSFRRIHSSLTNTAAMEVSHQQAQESFSLGRRMMELAAFCSPSVRRTDKRPHKAVREDANVPNEARITSCFEVWWV</sequence>
<evidence type="ECO:0000256" key="7">
    <source>
        <dbReference type="ARBA" id="ARBA00022729"/>
    </source>
</evidence>
<dbReference type="PANTHER" id="PTHR31321">
    <property type="entry name" value="ACYL-COA THIOESTER HYDROLASE YBHC-RELATED"/>
    <property type="match status" value="1"/>
</dbReference>
<dbReference type="GO" id="GO:0030599">
    <property type="term" value="F:pectinesterase activity"/>
    <property type="evidence" value="ECO:0007669"/>
    <property type="project" value="UniProtKB-UniRule"/>
</dbReference>
<dbReference type="PROSITE" id="PS00503">
    <property type="entry name" value="PECTINESTERASE_2"/>
    <property type="match status" value="1"/>
</dbReference>
<feature type="chain" id="PRO_5007948679" description="Pectinesterase" evidence="12">
    <location>
        <begin position="28"/>
        <end position="453"/>
    </location>
</feature>
<dbReference type="EMBL" id="LVLJ01003603">
    <property type="protein sequence ID" value="OAE20536.1"/>
    <property type="molecule type" value="Genomic_DNA"/>
</dbReference>
<evidence type="ECO:0000256" key="1">
    <source>
        <dbReference type="ARBA" id="ARBA00004196"/>
    </source>
</evidence>
<comment type="pathway">
    <text evidence="3 12">Glycan metabolism; pectin degradation; 2-dehydro-3-deoxy-D-gluconate from pectin: step 1/5.</text>
</comment>
<keyword evidence="6" id="KW-0964">Secreted</keyword>
<evidence type="ECO:0000256" key="9">
    <source>
        <dbReference type="ARBA" id="ARBA00023085"/>
    </source>
</evidence>
<dbReference type="PANTHER" id="PTHR31321:SF19">
    <property type="entry name" value="PECTINESTERASE 68-RELATED"/>
    <property type="match status" value="1"/>
</dbReference>
<dbReference type="FunFam" id="2.160.20.10:FF:000008">
    <property type="entry name" value="Pectinesterase"/>
    <property type="match status" value="1"/>
</dbReference>
<dbReference type="InterPro" id="IPR011050">
    <property type="entry name" value="Pectin_lyase_fold/virulence"/>
</dbReference>
<protein>
    <recommendedName>
        <fullName evidence="5 12">Pectinesterase</fullName>
        <ecNumber evidence="5 12">3.1.1.11</ecNumber>
    </recommendedName>
</protein>
<comment type="similarity">
    <text evidence="4">Belongs to the pectinesterase family.</text>
</comment>
<keyword evidence="15" id="KW-1185">Reference proteome</keyword>
<name>A0A176VL93_MARPO</name>
<keyword evidence="7 12" id="KW-0732">Signal</keyword>
<evidence type="ECO:0000256" key="12">
    <source>
        <dbReference type="RuleBase" id="RU000589"/>
    </source>
</evidence>
<reference evidence="14" key="1">
    <citation type="submission" date="2016-03" db="EMBL/GenBank/DDBJ databases">
        <title>Mechanisms controlling the formation of the plant cell surface in tip-growing cells are functionally conserved among land plants.</title>
        <authorList>
            <person name="Honkanen S."/>
            <person name="Jones V.A."/>
            <person name="Morieri G."/>
            <person name="Champion C."/>
            <person name="Hetherington A.J."/>
            <person name="Kelly S."/>
            <person name="Saint-Marcoux D."/>
            <person name="Proust H."/>
            <person name="Prescott H."/>
            <person name="Dolan L."/>
        </authorList>
    </citation>
    <scope>NUCLEOTIDE SEQUENCE [LARGE SCALE GENOMIC DNA]</scope>
    <source>
        <tissue evidence="14">Whole gametophyte</tissue>
    </source>
</reference>
<dbReference type="InterPro" id="IPR000070">
    <property type="entry name" value="Pectinesterase_cat"/>
</dbReference>
<feature type="signal peptide" evidence="12">
    <location>
        <begin position="1"/>
        <end position="27"/>
    </location>
</feature>
<evidence type="ECO:0000256" key="4">
    <source>
        <dbReference type="ARBA" id="ARBA00008891"/>
    </source>
</evidence>
<accession>A0A176VL93</accession>
<comment type="caution">
    <text evidence="14">The sequence shown here is derived from an EMBL/GenBank/DDBJ whole genome shotgun (WGS) entry which is preliminary data.</text>
</comment>
<keyword evidence="9 12" id="KW-0063">Aspartyl esterase</keyword>
<dbReference type="AlphaFoldDB" id="A0A176VL93"/>
<gene>
    <name evidence="14" type="ORF">AXG93_948s1440</name>
</gene>
<evidence type="ECO:0000256" key="8">
    <source>
        <dbReference type="ARBA" id="ARBA00022801"/>
    </source>
</evidence>
<dbReference type="UniPathway" id="UPA00545">
    <property type="reaction ID" value="UER00823"/>
</dbReference>
<organism evidence="14 15">
    <name type="scientific">Marchantia polymorpha subsp. ruderalis</name>
    <dbReference type="NCBI Taxonomy" id="1480154"/>
    <lineage>
        <taxon>Eukaryota</taxon>
        <taxon>Viridiplantae</taxon>
        <taxon>Streptophyta</taxon>
        <taxon>Embryophyta</taxon>
        <taxon>Marchantiophyta</taxon>
        <taxon>Marchantiopsida</taxon>
        <taxon>Marchantiidae</taxon>
        <taxon>Marchantiales</taxon>
        <taxon>Marchantiaceae</taxon>
        <taxon>Marchantia</taxon>
    </lineage>
</organism>
<feature type="active site" evidence="11">
    <location>
        <position position="184"/>
    </location>
</feature>
<feature type="domain" description="Pectinesterase catalytic" evidence="13">
    <location>
        <begin position="32"/>
        <end position="316"/>
    </location>
</feature>
<evidence type="ECO:0000256" key="5">
    <source>
        <dbReference type="ARBA" id="ARBA00013229"/>
    </source>
</evidence>
<dbReference type="Gene3D" id="2.160.20.10">
    <property type="entry name" value="Single-stranded right-handed beta-helix, Pectin lyase-like"/>
    <property type="match status" value="1"/>
</dbReference>
<comment type="subcellular location">
    <subcellularLocation>
        <location evidence="1">Cell envelope</location>
    </subcellularLocation>
    <subcellularLocation>
        <location evidence="2">Secreted</location>
    </subcellularLocation>
</comment>
<dbReference type="GO" id="GO:0045490">
    <property type="term" value="P:pectin catabolic process"/>
    <property type="evidence" value="ECO:0007669"/>
    <property type="project" value="UniProtKB-UniRule"/>
</dbReference>
<evidence type="ECO:0000256" key="10">
    <source>
        <dbReference type="ARBA" id="ARBA00047928"/>
    </source>
</evidence>
<dbReference type="GO" id="GO:0042545">
    <property type="term" value="P:cell wall modification"/>
    <property type="evidence" value="ECO:0007669"/>
    <property type="project" value="UniProtKB-UniRule"/>
</dbReference>
<proteinExistence type="inferred from homology"/>
<evidence type="ECO:0000256" key="6">
    <source>
        <dbReference type="ARBA" id="ARBA00022525"/>
    </source>
</evidence>
<dbReference type="Proteomes" id="UP000077202">
    <property type="component" value="Unassembled WGS sequence"/>
</dbReference>
<dbReference type="Pfam" id="PF01095">
    <property type="entry name" value="Pectinesterase"/>
    <property type="match status" value="1"/>
</dbReference>
<dbReference type="SUPFAM" id="SSF51126">
    <property type="entry name" value="Pectin lyase-like"/>
    <property type="match status" value="1"/>
</dbReference>
<evidence type="ECO:0000256" key="11">
    <source>
        <dbReference type="PROSITE-ProRule" id="PRU10040"/>
    </source>
</evidence>
<dbReference type="InterPro" id="IPR033131">
    <property type="entry name" value="Pectinesterase_Asp_AS"/>
</dbReference>